<keyword evidence="4" id="KW-1185">Reference proteome</keyword>
<keyword evidence="2" id="KW-1133">Transmembrane helix</keyword>
<evidence type="ECO:0000313" key="3">
    <source>
        <dbReference type="EMBL" id="CAH2261006.1"/>
    </source>
</evidence>
<dbReference type="AlphaFoldDB" id="A0A8S4S8K9"/>
<sequence>MFPTADSETEDITQGTSLNRKTSLLSNERDSSESSQVAKQNNYRESTLNMLIKELVICIALALTTYGALHNANTNQKTQINRGMKRF</sequence>
<evidence type="ECO:0000256" key="2">
    <source>
        <dbReference type="SAM" id="Phobius"/>
    </source>
</evidence>
<evidence type="ECO:0000313" key="4">
    <source>
        <dbReference type="Proteomes" id="UP000838756"/>
    </source>
</evidence>
<gene>
    <name evidence="3" type="primary">jg10785</name>
    <name evidence="3" type="ORF">PAEG_LOCUS23822</name>
</gene>
<dbReference type="OrthoDB" id="1910803at2759"/>
<keyword evidence="2" id="KW-0812">Transmembrane</keyword>
<dbReference type="EMBL" id="CAKXAJ010026178">
    <property type="protein sequence ID" value="CAH2261006.1"/>
    <property type="molecule type" value="Genomic_DNA"/>
</dbReference>
<reference evidence="3" key="1">
    <citation type="submission" date="2022-03" db="EMBL/GenBank/DDBJ databases">
        <authorList>
            <person name="Lindestad O."/>
        </authorList>
    </citation>
    <scope>NUCLEOTIDE SEQUENCE</scope>
</reference>
<accession>A0A8S4S8K9</accession>
<comment type="caution">
    <text evidence="3">The sequence shown here is derived from an EMBL/GenBank/DDBJ whole genome shotgun (WGS) entry which is preliminary data.</text>
</comment>
<feature type="transmembrane region" description="Helical" evidence="2">
    <location>
        <begin position="50"/>
        <end position="69"/>
    </location>
</feature>
<feature type="compositionally biased region" description="Polar residues" evidence="1">
    <location>
        <begin position="33"/>
        <end position="43"/>
    </location>
</feature>
<organism evidence="3 4">
    <name type="scientific">Pararge aegeria aegeria</name>
    <dbReference type="NCBI Taxonomy" id="348720"/>
    <lineage>
        <taxon>Eukaryota</taxon>
        <taxon>Metazoa</taxon>
        <taxon>Ecdysozoa</taxon>
        <taxon>Arthropoda</taxon>
        <taxon>Hexapoda</taxon>
        <taxon>Insecta</taxon>
        <taxon>Pterygota</taxon>
        <taxon>Neoptera</taxon>
        <taxon>Endopterygota</taxon>
        <taxon>Lepidoptera</taxon>
        <taxon>Glossata</taxon>
        <taxon>Ditrysia</taxon>
        <taxon>Papilionoidea</taxon>
        <taxon>Nymphalidae</taxon>
        <taxon>Satyrinae</taxon>
        <taxon>Satyrini</taxon>
        <taxon>Parargina</taxon>
        <taxon>Pararge</taxon>
    </lineage>
</organism>
<evidence type="ECO:0000256" key="1">
    <source>
        <dbReference type="SAM" id="MobiDB-lite"/>
    </source>
</evidence>
<name>A0A8S4S8K9_9NEOP</name>
<feature type="region of interest" description="Disordered" evidence="1">
    <location>
        <begin position="1"/>
        <end position="43"/>
    </location>
</feature>
<dbReference type="Proteomes" id="UP000838756">
    <property type="component" value="Unassembled WGS sequence"/>
</dbReference>
<protein>
    <submittedName>
        <fullName evidence="3">Jg10785 protein</fullName>
    </submittedName>
</protein>
<feature type="compositionally biased region" description="Polar residues" evidence="1">
    <location>
        <begin position="12"/>
        <end position="26"/>
    </location>
</feature>
<keyword evidence="2" id="KW-0472">Membrane</keyword>
<proteinExistence type="predicted"/>